<dbReference type="NCBIfam" id="NF042940">
    <property type="entry name" value="racemase_DgcA"/>
    <property type="match status" value="1"/>
</dbReference>
<feature type="binding site" evidence="6">
    <location>
        <position position="187"/>
    </location>
    <ligand>
        <name>Mg(2+)</name>
        <dbReference type="ChEBI" id="CHEBI:18420"/>
    </ligand>
</feature>
<keyword evidence="3 6" id="KW-0460">Magnesium</keyword>
<comment type="similarity">
    <text evidence="1 7">Belongs to the mandelate racemase/muconate lactonizing enzyme family.</text>
</comment>
<evidence type="ECO:0000256" key="2">
    <source>
        <dbReference type="ARBA" id="ARBA00022723"/>
    </source>
</evidence>
<evidence type="ECO:0000256" key="6">
    <source>
        <dbReference type="PIRSR" id="PIRSR634603-3"/>
    </source>
</evidence>
<dbReference type="InterPro" id="IPR013341">
    <property type="entry name" value="Mandelate_racemase_N_dom"/>
</dbReference>
<dbReference type="KEGG" id="mcg:GL4_1660"/>
<dbReference type="SUPFAM" id="SSF54826">
    <property type="entry name" value="Enolase N-terminal domain-like"/>
    <property type="match status" value="1"/>
</dbReference>
<evidence type="ECO:0000313" key="10">
    <source>
        <dbReference type="Proteomes" id="UP000031643"/>
    </source>
</evidence>
<feature type="active site" description="Proton acceptor; specific for (R)-substrate epimerization" evidence="5">
    <location>
        <position position="162"/>
    </location>
</feature>
<dbReference type="SFLD" id="SFLDG00180">
    <property type="entry name" value="muconate_cycloisomerase"/>
    <property type="match status" value="1"/>
</dbReference>
<dbReference type="InterPro" id="IPR034593">
    <property type="entry name" value="DgoD-like"/>
</dbReference>
<protein>
    <recommendedName>
        <fullName evidence="7">Dipeptide epimerase</fullName>
        <ecNumber evidence="7">5.1.1.-</ecNumber>
    </recommendedName>
</protein>
<dbReference type="EC" id="5.1.1.-" evidence="7"/>
<dbReference type="Gene3D" id="3.30.390.10">
    <property type="entry name" value="Enolase-like, N-terminal domain"/>
    <property type="match status" value="1"/>
</dbReference>
<dbReference type="PANTHER" id="PTHR48080">
    <property type="entry name" value="D-GALACTONATE DEHYDRATASE-RELATED"/>
    <property type="match status" value="1"/>
</dbReference>
<feature type="domain" description="Mandelate racemase/muconate lactonizing enzyme C-terminal" evidence="8">
    <location>
        <begin position="143"/>
        <end position="234"/>
    </location>
</feature>
<dbReference type="InterPro" id="IPR013342">
    <property type="entry name" value="Mandelate_racemase_C"/>
</dbReference>
<comment type="cofactor">
    <cofactor evidence="6 7">
        <name>Mg(2+)</name>
        <dbReference type="ChEBI" id="CHEBI:18420"/>
    </cofactor>
    <text evidence="6 7">Binds 1 Mg(2+) ion per subunit.</text>
</comment>
<dbReference type="EMBL" id="AP014648">
    <property type="protein sequence ID" value="BAQ17114.1"/>
    <property type="molecule type" value="Genomic_DNA"/>
</dbReference>
<keyword evidence="10" id="KW-1185">Reference proteome</keyword>
<dbReference type="SFLD" id="SFLDF00010">
    <property type="entry name" value="dipeptide_epimerase"/>
    <property type="match status" value="1"/>
</dbReference>
<dbReference type="Gene3D" id="3.20.20.120">
    <property type="entry name" value="Enolase-like C-terminal domain"/>
    <property type="match status" value="1"/>
</dbReference>
<dbReference type="HOGENOM" id="CLU_030273_4_3_5"/>
<feature type="binding site" evidence="6">
    <location>
        <position position="236"/>
    </location>
    <ligand>
        <name>Mg(2+)</name>
        <dbReference type="ChEBI" id="CHEBI:18420"/>
    </ligand>
</feature>
<evidence type="ECO:0000259" key="8">
    <source>
        <dbReference type="SMART" id="SM00922"/>
    </source>
</evidence>
<feature type="active site" description="Proton acceptor; specific for (S)-substrate epimerization" evidence="5">
    <location>
        <position position="258"/>
    </location>
</feature>
<evidence type="ECO:0000256" key="1">
    <source>
        <dbReference type="ARBA" id="ARBA00008031"/>
    </source>
</evidence>
<dbReference type="Pfam" id="PF13378">
    <property type="entry name" value="MR_MLE_C"/>
    <property type="match status" value="1"/>
</dbReference>
<evidence type="ECO:0000256" key="5">
    <source>
        <dbReference type="PIRSR" id="PIRSR634603-1"/>
    </source>
</evidence>
<evidence type="ECO:0000256" key="4">
    <source>
        <dbReference type="ARBA" id="ARBA00023235"/>
    </source>
</evidence>
<dbReference type="InterPro" id="IPR029017">
    <property type="entry name" value="Enolase-like_N"/>
</dbReference>
<dbReference type="GO" id="GO:0046872">
    <property type="term" value="F:metal ion binding"/>
    <property type="evidence" value="ECO:0007669"/>
    <property type="project" value="UniProtKB-KW"/>
</dbReference>
<dbReference type="PANTHER" id="PTHR48080:SF3">
    <property type="entry name" value="ENOLASE SUPERFAMILY MEMBER DDB_G0284701"/>
    <property type="match status" value="1"/>
</dbReference>
<dbReference type="Proteomes" id="UP000031643">
    <property type="component" value="Chromosome"/>
</dbReference>
<reference evidence="9 10" key="1">
    <citation type="submission" date="2014-09" db="EMBL/GenBank/DDBJ databases">
        <title>Genome sequencing of Methyloceanibacter caenitepidi Gela4.</title>
        <authorList>
            <person name="Takeuchi M."/>
            <person name="Susumu S."/>
            <person name="Kamagata Y."/>
            <person name="Oshima K."/>
            <person name="Hattori M."/>
            <person name="Iwasaki W."/>
        </authorList>
    </citation>
    <scope>NUCLEOTIDE SEQUENCE [LARGE SCALE GENOMIC DNA]</scope>
    <source>
        <strain evidence="9 10">Gela4</strain>
    </source>
</reference>
<evidence type="ECO:0000256" key="7">
    <source>
        <dbReference type="RuleBase" id="RU366006"/>
    </source>
</evidence>
<feature type="binding site" evidence="6">
    <location>
        <position position="213"/>
    </location>
    <ligand>
        <name>Mg(2+)</name>
        <dbReference type="ChEBI" id="CHEBI:18420"/>
    </ligand>
</feature>
<evidence type="ECO:0000313" key="9">
    <source>
        <dbReference type="EMBL" id="BAQ17114.1"/>
    </source>
</evidence>
<dbReference type="Pfam" id="PF02746">
    <property type="entry name" value="MR_MLE_N"/>
    <property type="match status" value="1"/>
</dbReference>
<gene>
    <name evidence="9" type="ORF">GL4_1660</name>
</gene>
<dbReference type="GO" id="GO:0016855">
    <property type="term" value="F:racemase and epimerase activity, acting on amino acids and derivatives"/>
    <property type="evidence" value="ECO:0007669"/>
    <property type="project" value="UniProtKB-UniRule"/>
</dbReference>
<proteinExistence type="inferred from homology"/>
<dbReference type="SMART" id="SM00922">
    <property type="entry name" value="MR_MLE"/>
    <property type="match status" value="1"/>
</dbReference>
<dbReference type="SUPFAM" id="SSF51604">
    <property type="entry name" value="Enolase C-terminal domain-like"/>
    <property type="match status" value="1"/>
</dbReference>
<dbReference type="InterPro" id="IPR034603">
    <property type="entry name" value="Dipeptide_epimerase"/>
</dbReference>
<keyword evidence="4 7" id="KW-0413">Isomerase</keyword>
<sequence length="339" mass="36028">MGSEPAECIGDGKPLTLSVRVQHWPIRGNFTIARGSKTEAVVVLAELSDGSATGRGECVPYARYGESVDGVVAAIESLRPELDCGLDRSRLAERLPPGAARNAVDCAFWDLEAKQTGRTVAERVGLAPLRPVPTAYTISLGEPAVMAAQAREASAHPLLKLKLGGDGDADRMRAVRDAVPDTRLIVDANEAWAPHQVQSLLAMAAKTGIELVEQPLPADNDALLADVAHDIPICADESAHDSLLLEQLVGRYDAVNIKLDKAGGLTEALRMSDRARSHELKIMVGCMVATSLAMAPAILVAQTADWIDLDGPLLLARDRDNGLAFANGDVYPPSPKLWG</sequence>
<dbReference type="STRING" id="1384459.GL4_1660"/>
<name>A0A0A8K525_9HYPH</name>
<accession>A0A0A8K525</accession>
<dbReference type="SFLD" id="SFLDS00001">
    <property type="entry name" value="Enolase"/>
    <property type="match status" value="1"/>
</dbReference>
<keyword evidence="2 6" id="KW-0479">Metal-binding</keyword>
<dbReference type="InterPro" id="IPR029065">
    <property type="entry name" value="Enolase_C-like"/>
</dbReference>
<dbReference type="RefSeq" id="WP_045366496.1">
    <property type="nucleotide sequence ID" value="NZ_AP014648.1"/>
</dbReference>
<dbReference type="OrthoDB" id="9782675at2"/>
<evidence type="ECO:0000256" key="3">
    <source>
        <dbReference type="ARBA" id="ARBA00022842"/>
    </source>
</evidence>
<organism evidence="9 10">
    <name type="scientific">Methyloceanibacter caenitepidi</name>
    <dbReference type="NCBI Taxonomy" id="1384459"/>
    <lineage>
        <taxon>Bacteria</taxon>
        <taxon>Pseudomonadati</taxon>
        <taxon>Pseudomonadota</taxon>
        <taxon>Alphaproteobacteria</taxon>
        <taxon>Hyphomicrobiales</taxon>
        <taxon>Hyphomicrobiaceae</taxon>
        <taxon>Methyloceanibacter</taxon>
    </lineage>
</organism>
<dbReference type="AlphaFoldDB" id="A0A0A8K525"/>
<dbReference type="InterPro" id="IPR036849">
    <property type="entry name" value="Enolase-like_C_sf"/>
</dbReference>
<dbReference type="CDD" id="cd03319">
    <property type="entry name" value="L-Ala-DL-Glu_epimerase"/>
    <property type="match status" value="1"/>
</dbReference>